<protein>
    <submittedName>
        <fullName evidence="2">Uncharacterized protein</fullName>
    </submittedName>
</protein>
<accession>A0A1I4AXC0</accession>
<dbReference type="EMBL" id="FOSQ01000004">
    <property type="protein sequence ID" value="SFK61198.1"/>
    <property type="molecule type" value="Genomic_DNA"/>
</dbReference>
<dbReference type="OrthoDB" id="7679120at2"/>
<keyword evidence="1" id="KW-0812">Transmembrane</keyword>
<sequence>MRSLGLILLASAVALASGFGPMASLDGVLVRLYPPSLRLLQAAVDHNISPRLWDRVMLPVLSCPAWVFPAVIGVALLFWVGRQAEKGHG</sequence>
<name>A0A1I4AXC0_9PROT</name>
<evidence type="ECO:0000313" key="3">
    <source>
        <dbReference type="Proteomes" id="UP000199473"/>
    </source>
</evidence>
<evidence type="ECO:0000256" key="1">
    <source>
        <dbReference type="SAM" id="Phobius"/>
    </source>
</evidence>
<reference evidence="2 3" key="1">
    <citation type="submission" date="2016-10" db="EMBL/GenBank/DDBJ databases">
        <authorList>
            <person name="de Groot N.N."/>
        </authorList>
    </citation>
    <scope>NUCLEOTIDE SEQUENCE [LARGE SCALE GENOMIC DNA]</scope>
    <source>
        <strain evidence="2 3">DSM 19981</strain>
    </source>
</reference>
<gene>
    <name evidence="2" type="ORF">SAMN02745775_104271</name>
</gene>
<organism evidence="2 3">
    <name type="scientific">Falsiroseomonas stagni DSM 19981</name>
    <dbReference type="NCBI Taxonomy" id="1123062"/>
    <lineage>
        <taxon>Bacteria</taxon>
        <taxon>Pseudomonadati</taxon>
        <taxon>Pseudomonadota</taxon>
        <taxon>Alphaproteobacteria</taxon>
        <taxon>Acetobacterales</taxon>
        <taxon>Roseomonadaceae</taxon>
        <taxon>Falsiroseomonas</taxon>
    </lineage>
</organism>
<dbReference type="AlphaFoldDB" id="A0A1I4AXC0"/>
<evidence type="ECO:0000313" key="2">
    <source>
        <dbReference type="EMBL" id="SFK61198.1"/>
    </source>
</evidence>
<dbReference type="RefSeq" id="WP_092960332.1">
    <property type="nucleotide sequence ID" value="NZ_FOSQ01000004.1"/>
</dbReference>
<keyword evidence="1" id="KW-0472">Membrane</keyword>
<keyword evidence="1" id="KW-1133">Transmembrane helix</keyword>
<dbReference type="STRING" id="1123062.SAMN02745775_104271"/>
<dbReference type="Proteomes" id="UP000199473">
    <property type="component" value="Unassembled WGS sequence"/>
</dbReference>
<keyword evidence="3" id="KW-1185">Reference proteome</keyword>
<feature type="transmembrane region" description="Helical" evidence="1">
    <location>
        <begin position="56"/>
        <end position="80"/>
    </location>
</feature>
<proteinExistence type="predicted"/>